<evidence type="ECO:0000256" key="1">
    <source>
        <dbReference type="ARBA" id="ARBA00003819"/>
    </source>
</evidence>
<dbReference type="GO" id="GO:0006351">
    <property type="term" value="P:DNA-templated transcription"/>
    <property type="evidence" value="ECO:0007669"/>
    <property type="project" value="UniProtKB-ARBA"/>
</dbReference>
<dbReference type="OrthoDB" id="9799835at2"/>
<dbReference type="PANTHER" id="PTHR33175:SF12">
    <property type="entry name" value="DNA-BINDING PROTEIN HU-ALPHA"/>
    <property type="match status" value="1"/>
</dbReference>
<dbReference type="GO" id="GO:0005829">
    <property type="term" value="C:cytosol"/>
    <property type="evidence" value="ECO:0007669"/>
    <property type="project" value="TreeGrafter"/>
</dbReference>
<dbReference type="GO" id="GO:0030527">
    <property type="term" value="F:structural constituent of chromatin"/>
    <property type="evidence" value="ECO:0007669"/>
    <property type="project" value="InterPro"/>
</dbReference>
<sequence>MNKTDLIDAIAAEANLTKKDAKAALEATLNAISGSLKAGDPVQLIGFGTFKVNERKARTGRNPQTGEEIQIKASKVPAFVAGKALKDEVNA</sequence>
<dbReference type="GO" id="GO:0006270">
    <property type="term" value="P:DNA replication initiation"/>
    <property type="evidence" value="ECO:0007669"/>
    <property type="project" value="UniProtKB-ARBA"/>
</dbReference>
<gene>
    <name evidence="6" type="ORF">EV692_0041</name>
</gene>
<accession>A0A4R1L212</accession>
<keyword evidence="3" id="KW-0226">DNA condensation</keyword>
<evidence type="ECO:0000256" key="3">
    <source>
        <dbReference type="ARBA" id="ARBA00023067"/>
    </source>
</evidence>
<keyword evidence="4" id="KW-0238">DNA-binding</keyword>
<dbReference type="GO" id="GO:0042802">
    <property type="term" value="F:identical protein binding"/>
    <property type="evidence" value="ECO:0007669"/>
    <property type="project" value="UniProtKB-ARBA"/>
</dbReference>
<name>A0A4R1L212_9PAST</name>
<dbReference type="GO" id="GO:1990103">
    <property type="term" value="C:DnaA-HU complex"/>
    <property type="evidence" value="ECO:0007669"/>
    <property type="project" value="UniProtKB-ARBA"/>
</dbReference>
<proteinExistence type="inferred from homology"/>
<dbReference type="GO" id="GO:0030261">
    <property type="term" value="P:chromosome condensation"/>
    <property type="evidence" value="ECO:0007669"/>
    <property type="project" value="UniProtKB-KW"/>
</dbReference>
<dbReference type="SUPFAM" id="SSF47729">
    <property type="entry name" value="IHF-like DNA-binding proteins"/>
    <property type="match status" value="1"/>
</dbReference>
<dbReference type="PANTHER" id="PTHR33175">
    <property type="entry name" value="DNA-BINDING PROTEIN HU"/>
    <property type="match status" value="1"/>
</dbReference>
<evidence type="ECO:0000256" key="2">
    <source>
        <dbReference type="ARBA" id="ARBA00010529"/>
    </source>
</evidence>
<dbReference type="EMBL" id="SMGJ01000001">
    <property type="protein sequence ID" value="TCK70990.1"/>
    <property type="molecule type" value="Genomic_DNA"/>
</dbReference>
<organism evidence="6 7">
    <name type="scientific">Lonepinella koalarum</name>
    <dbReference type="NCBI Taxonomy" id="53417"/>
    <lineage>
        <taxon>Bacteria</taxon>
        <taxon>Pseudomonadati</taxon>
        <taxon>Pseudomonadota</taxon>
        <taxon>Gammaproteobacteria</taxon>
        <taxon>Pasteurellales</taxon>
        <taxon>Pasteurellaceae</taxon>
        <taxon>Lonepinella</taxon>
    </lineage>
</organism>
<dbReference type="Gene3D" id="4.10.520.10">
    <property type="entry name" value="IHF-like DNA-binding proteins"/>
    <property type="match status" value="1"/>
</dbReference>
<dbReference type="InterPro" id="IPR000119">
    <property type="entry name" value="Hist_DNA-bd"/>
</dbReference>
<comment type="similarity">
    <text evidence="2 5">Belongs to the bacterial histone-like protein family.</text>
</comment>
<dbReference type="GO" id="GO:1990178">
    <property type="term" value="C:HU-DNA complex"/>
    <property type="evidence" value="ECO:0007669"/>
    <property type="project" value="UniProtKB-ARBA"/>
</dbReference>
<dbReference type="PRINTS" id="PR01727">
    <property type="entry name" value="DNABINDINGHU"/>
</dbReference>
<dbReference type="Pfam" id="PF00216">
    <property type="entry name" value="Bac_DNA_binding"/>
    <property type="match status" value="1"/>
</dbReference>
<protein>
    <submittedName>
        <fullName evidence="6">Nucleoid protein HU alpha subunit /nucleoid protein Hbs</fullName>
    </submittedName>
</protein>
<evidence type="ECO:0000256" key="4">
    <source>
        <dbReference type="ARBA" id="ARBA00023125"/>
    </source>
</evidence>
<comment type="function">
    <text evidence="1">Histone-like DNA-binding protein which is capable of wrapping DNA to stabilize it, and thus to prevent its denaturation under extreme environmental conditions.</text>
</comment>
<dbReference type="InterPro" id="IPR010992">
    <property type="entry name" value="IHF-like_DNA-bd_dom_sf"/>
</dbReference>
<reference evidence="6 7" key="1">
    <citation type="submission" date="2019-03" db="EMBL/GenBank/DDBJ databases">
        <title>Genomic Encyclopedia of Type Strains, Phase IV (KMG-IV): sequencing the most valuable type-strain genomes for metagenomic binning, comparative biology and taxonomic classification.</title>
        <authorList>
            <person name="Goeker M."/>
        </authorList>
    </citation>
    <scope>NUCLEOTIDE SEQUENCE [LARGE SCALE GENOMIC DNA]</scope>
    <source>
        <strain evidence="6 7">DSM 10053</strain>
    </source>
</reference>
<dbReference type="PROSITE" id="PS00045">
    <property type="entry name" value="HISTONE_LIKE"/>
    <property type="match status" value="1"/>
</dbReference>
<dbReference type="CDD" id="cd13831">
    <property type="entry name" value="HU"/>
    <property type="match status" value="1"/>
</dbReference>
<dbReference type="FunFam" id="4.10.520.10:FF:000001">
    <property type="entry name" value="DNA-binding protein HU"/>
    <property type="match status" value="1"/>
</dbReference>
<evidence type="ECO:0000256" key="5">
    <source>
        <dbReference type="RuleBase" id="RU003939"/>
    </source>
</evidence>
<dbReference type="GO" id="GO:0003677">
    <property type="term" value="F:DNA binding"/>
    <property type="evidence" value="ECO:0007669"/>
    <property type="project" value="UniProtKB-KW"/>
</dbReference>
<evidence type="ECO:0000313" key="6">
    <source>
        <dbReference type="EMBL" id="TCK70990.1"/>
    </source>
</evidence>
<comment type="caution">
    <text evidence="6">The sequence shown here is derived from an EMBL/GenBank/DDBJ whole genome shotgun (WGS) entry which is preliminary data.</text>
</comment>
<dbReference type="Proteomes" id="UP000295496">
    <property type="component" value="Unassembled WGS sequence"/>
</dbReference>
<dbReference type="AlphaFoldDB" id="A0A4R1L212"/>
<keyword evidence="7" id="KW-1185">Reference proteome</keyword>
<dbReference type="RefSeq" id="WP_132299380.1">
    <property type="nucleotide sequence ID" value="NZ_CP170642.1"/>
</dbReference>
<evidence type="ECO:0000313" key="7">
    <source>
        <dbReference type="Proteomes" id="UP000295496"/>
    </source>
</evidence>
<dbReference type="InterPro" id="IPR020816">
    <property type="entry name" value="Histone-like_DNA-bd_CS"/>
</dbReference>
<dbReference type="SMART" id="SM00411">
    <property type="entry name" value="BHL"/>
    <property type="match status" value="1"/>
</dbReference>